<dbReference type="SUPFAM" id="SSF51735">
    <property type="entry name" value="NAD(P)-binding Rossmann-fold domains"/>
    <property type="match status" value="1"/>
</dbReference>
<feature type="binding site" evidence="9">
    <location>
        <position position="203"/>
    </location>
    <ligand>
        <name>NAD(+)</name>
        <dbReference type="ChEBI" id="CHEBI:57540"/>
    </ligand>
</feature>
<reference evidence="13 14" key="1">
    <citation type="submission" date="2019-07" db="EMBL/GenBank/DDBJ databases">
        <authorList>
            <person name="Kim J."/>
        </authorList>
    </citation>
    <scope>NUCLEOTIDE SEQUENCE [LARGE SCALE GENOMIC DNA]</scope>
    <source>
        <strain evidence="13 14">JC52</strain>
    </source>
</reference>
<dbReference type="PIRSF" id="PIRSF000183">
    <property type="entry name" value="Alanine_dh"/>
    <property type="match status" value="1"/>
</dbReference>
<evidence type="ECO:0000259" key="12">
    <source>
        <dbReference type="SMART" id="SM01003"/>
    </source>
</evidence>
<feature type="domain" description="Alanine dehydrogenase/pyridine nucleotide transhydrogenase N-terminal" evidence="12">
    <location>
        <begin position="4"/>
        <end position="137"/>
    </location>
</feature>
<protein>
    <recommendedName>
        <fullName evidence="3 6">Alanine dehydrogenase</fullName>
        <ecNumber evidence="3 6">1.4.1.1</ecNumber>
    </recommendedName>
</protein>
<dbReference type="NCBIfam" id="TIGR00518">
    <property type="entry name" value="alaDH"/>
    <property type="match status" value="1"/>
</dbReference>
<evidence type="ECO:0000313" key="13">
    <source>
        <dbReference type="EMBL" id="TVY11536.1"/>
    </source>
</evidence>
<keyword evidence="4 6" id="KW-0560">Oxidoreductase</keyword>
<dbReference type="UniPathway" id="UPA00527">
    <property type="reaction ID" value="UER00585"/>
</dbReference>
<dbReference type="GO" id="GO:0042853">
    <property type="term" value="P:L-alanine catabolic process"/>
    <property type="evidence" value="ECO:0007669"/>
    <property type="project" value="UniProtKB-UniPathway"/>
</dbReference>
<organism evidence="13 14">
    <name type="scientific">Paenibacillus cremeus</name>
    <dbReference type="NCBI Taxonomy" id="2163881"/>
    <lineage>
        <taxon>Bacteria</taxon>
        <taxon>Bacillati</taxon>
        <taxon>Bacillota</taxon>
        <taxon>Bacilli</taxon>
        <taxon>Bacillales</taxon>
        <taxon>Paenibacillaceae</taxon>
        <taxon>Paenibacillus</taxon>
    </lineage>
</organism>
<dbReference type="FunFam" id="3.40.50.720:FF:000049">
    <property type="entry name" value="Alanine dehydrogenase"/>
    <property type="match status" value="1"/>
</dbReference>
<dbReference type="InterPro" id="IPR008141">
    <property type="entry name" value="Ala_DH"/>
</dbReference>
<evidence type="ECO:0000256" key="3">
    <source>
        <dbReference type="ARBA" id="ARBA00012897"/>
    </source>
</evidence>
<proteinExistence type="inferred from homology"/>
<dbReference type="InterPro" id="IPR036291">
    <property type="entry name" value="NAD(P)-bd_dom_sf"/>
</dbReference>
<dbReference type="InterPro" id="IPR007698">
    <property type="entry name" value="AlaDH/PNT_NAD(H)-bd"/>
</dbReference>
<dbReference type="OrthoDB" id="9804592at2"/>
<feature type="binding site" evidence="9">
    <location>
        <begin position="299"/>
        <end position="302"/>
    </location>
    <ligand>
        <name>NAD(+)</name>
        <dbReference type="ChEBI" id="CHEBI:57540"/>
    </ligand>
</feature>
<comment type="caution">
    <text evidence="13">The sequence shown here is derived from an EMBL/GenBank/DDBJ whole genome shotgun (WGS) entry which is preliminary data.</text>
</comment>
<evidence type="ECO:0000256" key="4">
    <source>
        <dbReference type="ARBA" id="ARBA00023002"/>
    </source>
</evidence>
<keyword evidence="10" id="KW-0460">Magnesium</keyword>
<feature type="binding site" evidence="9">
    <location>
        <position position="134"/>
    </location>
    <ligand>
        <name>NAD(+)</name>
        <dbReference type="ChEBI" id="CHEBI:57540"/>
    </ligand>
</feature>
<dbReference type="RefSeq" id="WP_144842732.1">
    <property type="nucleotide sequence ID" value="NZ_VNJI01000002.1"/>
</dbReference>
<evidence type="ECO:0000256" key="2">
    <source>
        <dbReference type="ARBA" id="ARBA00005689"/>
    </source>
</evidence>
<evidence type="ECO:0000256" key="9">
    <source>
        <dbReference type="PIRSR" id="PIRSR000183-3"/>
    </source>
</evidence>
<evidence type="ECO:0000256" key="8">
    <source>
        <dbReference type="PIRSR" id="PIRSR000183-2"/>
    </source>
</evidence>
<dbReference type="InterPro" id="IPR007886">
    <property type="entry name" value="AlaDH/PNT_N"/>
</dbReference>
<feature type="binding site" evidence="9">
    <location>
        <begin position="267"/>
        <end position="270"/>
    </location>
    <ligand>
        <name>NAD(+)</name>
        <dbReference type="ChEBI" id="CHEBI:57540"/>
    </ligand>
</feature>
<evidence type="ECO:0000256" key="1">
    <source>
        <dbReference type="ARBA" id="ARBA00005206"/>
    </source>
</evidence>
<feature type="binding site" evidence="8">
    <location>
        <position position="15"/>
    </location>
    <ligand>
        <name>substrate</name>
    </ligand>
</feature>
<feature type="binding site" evidence="9">
    <location>
        <position position="220"/>
    </location>
    <ligand>
        <name>NAD(+)</name>
        <dbReference type="ChEBI" id="CHEBI:57540"/>
    </ligand>
</feature>
<dbReference type="SMART" id="SM01002">
    <property type="entry name" value="AlaDh_PNT_C"/>
    <property type="match status" value="1"/>
</dbReference>
<dbReference type="SMART" id="SM01003">
    <property type="entry name" value="AlaDh_PNT_N"/>
    <property type="match status" value="1"/>
</dbReference>
<dbReference type="Pfam" id="PF01262">
    <property type="entry name" value="AlaDh_PNT_C"/>
    <property type="match status" value="1"/>
</dbReference>
<evidence type="ECO:0000259" key="11">
    <source>
        <dbReference type="SMART" id="SM01002"/>
    </source>
</evidence>
<feature type="binding site" evidence="8">
    <location>
        <position position="75"/>
    </location>
    <ligand>
        <name>substrate</name>
    </ligand>
</feature>
<dbReference type="EMBL" id="VNJI01000002">
    <property type="protein sequence ID" value="TVY11536.1"/>
    <property type="molecule type" value="Genomic_DNA"/>
</dbReference>
<feature type="binding site" evidence="9">
    <location>
        <begin position="239"/>
        <end position="240"/>
    </location>
    <ligand>
        <name>NAD(+)</name>
        <dbReference type="ChEBI" id="CHEBI:57540"/>
    </ligand>
</feature>
<comment type="similarity">
    <text evidence="2 6">Belongs to the AlaDH/PNT family.</text>
</comment>
<dbReference type="GO" id="GO:0046872">
    <property type="term" value="F:metal ion binding"/>
    <property type="evidence" value="ECO:0007669"/>
    <property type="project" value="UniProtKB-KW"/>
</dbReference>
<accession>A0A559KHF1</accession>
<dbReference type="GO" id="GO:0005886">
    <property type="term" value="C:plasma membrane"/>
    <property type="evidence" value="ECO:0007669"/>
    <property type="project" value="TreeGrafter"/>
</dbReference>
<dbReference type="GO" id="GO:0000166">
    <property type="term" value="F:nucleotide binding"/>
    <property type="evidence" value="ECO:0007669"/>
    <property type="project" value="UniProtKB-KW"/>
</dbReference>
<evidence type="ECO:0000256" key="10">
    <source>
        <dbReference type="PIRSR" id="PIRSR000183-4"/>
    </source>
</evidence>
<evidence type="ECO:0000256" key="5">
    <source>
        <dbReference type="ARBA" id="ARBA00023027"/>
    </source>
</evidence>
<feature type="active site" description="Proton donor/acceptor" evidence="7">
    <location>
        <position position="96"/>
    </location>
</feature>
<keyword evidence="14" id="KW-1185">Reference proteome</keyword>
<evidence type="ECO:0000256" key="7">
    <source>
        <dbReference type="PIRSR" id="PIRSR000183-1"/>
    </source>
</evidence>
<comment type="pathway">
    <text evidence="1">Amino-acid degradation; L-alanine degradation via dehydrogenase pathway; NH(3) and pyruvate from L-alanine: step 1/1.</text>
</comment>
<dbReference type="CDD" id="cd05305">
    <property type="entry name" value="L-AlaDH"/>
    <property type="match status" value="1"/>
</dbReference>
<evidence type="ECO:0000313" key="14">
    <source>
        <dbReference type="Proteomes" id="UP000317036"/>
    </source>
</evidence>
<dbReference type="AlphaFoldDB" id="A0A559KHF1"/>
<dbReference type="PANTHER" id="PTHR42795">
    <property type="entry name" value="ALANINE DEHYDROGENASE"/>
    <property type="match status" value="1"/>
</dbReference>
<feature type="binding site" evidence="10">
    <location>
        <position position="324"/>
    </location>
    <ligand>
        <name>Mg(2+)</name>
        <dbReference type="ChEBI" id="CHEBI:18420"/>
    </ligand>
</feature>
<feature type="binding site" evidence="9">
    <location>
        <position position="280"/>
    </location>
    <ligand>
        <name>NAD(+)</name>
        <dbReference type="ChEBI" id="CHEBI:57540"/>
    </ligand>
</feature>
<keyword evidence="9" id="KW-0547">Nucleotide-binding</keyword>
<dbReference type="InterPro" id="IPR008143">
    <property type="entry name" value="Ala_DH/PNT_CS2"/>
</dbReference>
<feature type="active site" description="Proton donor/acceptor" evidence="7">
    <location>
        <position position="270"/>
    </location>
</feature>
<dbReference type="EC" id="1.4.1.1" evidence="3 6"/>
<feature type="domain" description="Alanine dehydrogenase/pyridine nucleotide transhydrogenase NAD(H)-binding" evidence="11">
    <location>
        <begin position="149"/>
        <end position="298"/>
    </location>
</feature>
<gene>
    <name evidence="13" type="primary">ald</name>
    <name evidence="13" type="ORF">FPZ49_02215</name>
</gene>
<keyword evidence="5 6" id="KW-0520">NAD</keyword>
<comment type="catalytic activity">
    <reaction evidence="6">
        <text>L-alanine + NAD(+) + H2O = pyruvate + NH4(+) + NADH + H(+)</text>
        <dbReference type="Rhea" id="RHEA:18405"/>
        <dbReference type="ChEBI" id="CHEBI:15361"/>
        <dbReference type="ChEBI" id="CHEBI:15377"/>
        <dbReference type="ChEBI" id="CHEBI:15378"/>
        <dbReference type="ChEBI" id="CHEBI:28938"/>
        <dbReference type="ChEBI" id="CHEBI:57540"/>
        <dbReference type="ChEBI" id="CHEBI:57945"/>
        <dbReference type="ChEBI" id="CHEBI:57972"/>
        <dbReference type="EC" id="1.4.1.1"/>
    </reaction>
</comment>
<dbReference type="PANTHER" id="PTHR42795:SF1">
    <property type="entry name" value="ALANINE DEHYDROGENASE"/>
    <property type="match status" value="1"/>
</dbReference>
<evidence type="ECO:0000256" key="6">
    <source>
        <dbReference type="PIRNR" id="PIRNR000183"/>
    </source>
</evidence>
<comment type="cofactor">
    <cofactor evidence="10">
        <name>Mg(2+)</name>
        <dbReference type="ChEBI" id="CHEBI:18420"/>
    </cofactor>
    <text evidence="10">Binds 1 Mg(2+) ion per subunit.</text>
</comment>
<dbReference type="Pfam" id="PF05222">
    <property type="entry name" value="AlaDh_PNT_N"/>
    <property type="match status" value="1"/>
</dbReference>
<dbReference type="Gene3D" id="3.40.50.720">
    <property type="entry name" value="NAD(P)-binding Rossmann-like Domain"/>
    <property type="match status" value="2"/>
</dbReference>
<name>A0A559KHF1_9BACL</name>
<dbReference type="PROSITE" id="PS00837">
    <property type="entry name" value="ALADH_PNT_2"/>
    <property type="match status" value="1"/>
</dbReference>
<dbReference type="SUPFAM" id="SSF52283">
    <property type="entry name" value="Formate/glycerate dehydrogenase catalytic domain-like"/>
    <property type="match status" value="1"/>
</dbReference>
<sequence>MIIGVPREIKNNENRVALTPGGAAMLSAAGNTVLVEAGAGLGSGFADEEYAKEGASIMPTAAMVWNQSEMIMKVKEPLASEFEYFREDLTLFTYLHLAAEAELTEALVQSKMTGIAYETIQLPNGSLPLLTPMSEVAGRMSIQIGAQYLEKLYGGRGILLGGVPGVPPADVIILGGGIVGTNAAKMALGLGANVVVIERSAERLRYLDDVFFGRIRTLMSNPYNIANAVQKADLLIGAVLIPGARAPKLVTEEMVKQMKPGSVIVDVAVDQGGSIETVDRVTTHSNPTYEKHGVLHYAVANMPGAVPRTSTLALTNVTISYALELASKGVTRALYGNQSLKKGVNTYQGHVTYGAVAEALGRPYLALDSLLPIS</sequence>
<keyword evidence="10" id="KW-0479">Metal-binding</keyword>
<dbReference type="Proteomes" id="UP000317036">
    <property type="component" value="Unassembled WGS sequence"/>
</dbReference>
<dbReference type="GO" id="GO:0000286">
    <property type="term" value="F:alanine dehydrogenase activity"/>
    <property type="evidence" value="ECO:0007669"/>
    <property type="project" value="UniProtKB-UniRule"/>
</dbReference>